<feature type="transmembrane region" description="Helical" evidence="1">
    <location>
        <begin position="6"/>
        <end position="39"/>
    </location>
</feature>
<keyword evidence="1" id="KW-0812">Transmembrane</keyword>
<gene>
    <name evidence="2" type="ORF">GGR11_001509</name>
</gene>
<evidence type="ECO:0000256" key="1">
    <source>
        <dbReference type="SAM" id="Phobius"/>
    </source>
</evidence>
<keyword evidence="1" id="KW-0472">Membrane</keyword>
<evidence type="ECO:0000313" key="2">
    <source>
        <dbReference type="EMBL" id="MBB3871995.1"/>
    </source>
</evidence>
<organism evidence="2 3">
    <name type="scientific">Brevundimonas mediterranea</name>
    <dbReference type="NCBI Taxonomy" id="74329"/>
    <lineage>
        <taxon>Bacteria</taxon>
        <taxon>Pseudomonadati</taxon>
        <taxon>Pseudomonadota</taxon>
        <taxon>Alphaproteobacteria</taxon>
        <taxon>Caulobacterales</taxon>
        <taxon>Caulobacteraceae</taxon>
        <taxon>Brevundimonas</taxon>
    </lineage>
</organism>
<evidence type="ECO:0000313" key="3">
    <source>
        <dbReference type="Proteomes" id="UP000532936"/>
    </source>
</evidence>
<keyword evidence="1" id="KW-1133">Transmembrane helix</keyword>
<comment type="caution">
    <text evidence="2">The sequence shown here is derived from an EMBL/GenBank/DDBJ whole genome shotgun (WGS) entry which is preliminary data.</text>
</comment>
<dbReference type="AlphaFoldDB" id="A0A7W6A5K2"/>
<name>A0A7W6A5K2_9CAUL</name>
<accession>A0A7W6A5K2</accession>
<reference evidence="2 3" key="1">
    <citation type="submission" date="2020-08" db="EMBL/GenBank/DDBJ databases">
        <title>Genomic Encyclopedia of Type Strains, Phase IV (KMG-IV): sequencing the most valuable type-strain genomes for metagenomic binning, comparative biology and taxonomic classification.</title>
        <authorList>
            <person name="Goeker M."/>
        </authorList>
    </citation>
    <scope>NUCLEOTIDE SEQUENCE [LARGE SCALE GENOMIC DNA]</scope>
    <source>
        <strain evidence="2 3">DSM 14878</strain>
    </source>
</reference>
<dbReference type="EMBL" id="JACIDA010000001">
    <property type="protein sequence ID" value="MBB3871995.1"/>
    <property type="molecule type" value="Genomic_DNA"/>
</dbReference>
<sequence length="58" mass="6182">MKKLTPFGVLLIFGLIGLLTKNFGLWFAFGLVAFIAVGVAQNRRGGSKTPAEGDEKEG</sequence>
<dbReference type="RefSeq" id="WP_183196110.1">
    <property type="nucleotide sequence ID" value="NZ_JACIDA010000001.1"/>
</dbReference>
<protein>
    <submittedName>
        <fullName evidence="2">Uncharacterized protein</fullName>
    </submittedName>
</protein>
<proteinExistence type="predicted"/>
<dbReference type="Proteomes" id="UP000532936">
    <property type="component" value="Unassembled WGS sequence"/>
</dbReference>